<proteinExistence type="predicted"/>
<keyword evidence="3" id="KW-1185">Reference proteome</keyword>
<keyword evidence="1" id="KW-1133">Transmembrane helix</keyword>
<evidence type="ECO:0000256" key="1">
    <source>
        <dbReference type="SAM" id="Phobius"/>
    </source>
</evidence>
<protein>
    <submittedName>
        <fullName evidence="2">Uncharacterized protein</fullName>
    </submittedName>
</protein>
<feature type="transmembrane region" description="Helical" evidence="1">
    <location>
        <begin position="12"/>
        <end position="34"/>
    </location>
</feature>
<organism evidence="2 3">
    <name type="scientific">Serratia phage BF</name>
    <dbReference type="NCBI Taxonomy" id="1962671"/>
    <lineage>
        <taxon>Viruses</taxon>
        <taxon>Duplodnaviria</taxon>
        <taxon>Heunggongvirae</taxon>
        <taxon>Uroviricota</taxon>
        <taxon>Caudoviricetes</taxon>
        <taxon>Eneladusvirus</taxon>
        <taxon>Eneladusvirus BF</taxon>
    </lineage>
</organism>
<sequence length="113" mass="13330">MSIWEWVVQNSIVLTAPLFLYITLYAFTTITWLFATDFYDSFKYNYSNNFGMFHTLLWGGLATIPIGYYWTWVNPFTFIINGYISLILIVIFIAKIHSTANSIHQYFRSKRGK</sequence>
<reference evidence="2" key="1">
    <citation type="submission" date="2017-02" db="EMBL/GenBank/DDBJ databases">
        <title>Genome sequence of Serratia marcescens phage BF.</title>
        <authorList>
            <person name="Casey E."/>
            <person name="Fitzgerald B."/>
            <person name="Mahony J."/>
            <person name="Lugli G."/>
            <person name="Ventura M."/>
            <person name="van Sinderen D."/>
        </authorList>
    </citation>
    <scope>NUCLEOTIDE SEQUENCE [LARGE SCALE GENOMIC DNA]</scope>
</reference>
<keyword evidence="1" id="KW-0812">Transmembrane</keyword>
<evidence type="ECO:0000313" key="3">
    <source>
        <dbReference type="Proteomes" id="UP000221837"/>
    </source>
</evidence>
<accession>A0A1S6UBF2</accession>
<gene>
    <name evidence="2" type="ORF">BF_0535</name>
</gene>
<dbReference type="OrthoDB" id="39423at10239"/>
<keyword evidence="1" id="KW-0472">Membrane</keyword>
<dbReference type="EMBL" id="KY630187">
    <property type="protein sequence ID" value="AQW89060.1"/>
    <property type="molecule type" value="Genomic_DNA"/>
</dbReference>
<feature type="transmembrane region" description="Helical" evidence="1">
    <location>
        <begin position="76"/>
        <end position="94"/>
    </location>
</feature>
<dbReference type="Proteomes" id="UP000221837">
    <property type="component" value="Genome"/>
</dbReference>
<name>A0A1S6UBF2_9CAUD</name>
<feature type="transmembrane region" description="Helical" evidence="1">
    <location>
        <begin position="46"/>
        <end position="70"/>
    </location>
</feature>
<evidence type="ECO:0000313" key="2">
    <source>
        <dbReference type="EMBL" id="AQW89060.1"/>
    </source>
</evidence>